<dbReference type="RefSeq" id="WP_127161779.1">
    <property type="nucleotide sequence ID" value="NZ_CP029822.1"/>
</dbReference>
<evidence type="ECO:0000256" key="1">
    <source>
        <dbReference type="ARBA" id="ARBA00022475"/>
    </source>
</evidence>
<evidence type="ECO:0000256" key="4">
    <source>
        <dbReference type="ARBA" id="ARBA00022989"/>
    </source>
</evidence>
<evidence type="ECO:0000256" key="2">
    <source>
        <dbReference type="ARBA" id="ARBA00022519"/>
    </source>
</evidence>
<dbReference type="GO" id="GO:0005886">
    <property type="term" value="C:plasma membrane"/>
    <property type="evidence" value="ECO:0007669"/>
    <property type="project" value="InterPro"/>
</dbReference>
<dbReference type="AlphaFoldDB" id="A0A3S9XAV6"/>
<keyword evidence="5 6" id="KW-0472">Membrane</keyword>
<name>A0A3S9XAV6_9GAMM</name>
<evidence type="ECO:0000256" key="6">
    <source>
        <dbReference type="SAM" id="Phobius"/>
    </source>
</evidence>
<keyword evidence="3 6" id="KW-0812">Transmembrane</keyword>
<evidence type="ECO:0000313" key="7">
    <source>
        <dbReference type="EMBL" id="AZS49579.1"/>
    </source>
</evidence>
<reference evidence="8" key="1">
    <citation type="submission" date="2018-06" db="EMBL/GenBank/DDBJ databases">
        <title>Complete genome of Pseudomonas insecticola strain QZS01.</title>
        <authorList>
            <person name="Wang J."/>
            <person name="Su Q."/>
        </authorList>
    </citation>
    <scope>NUCLEOTIDE SEQUENCE [LARGE SCALE GENOMIC DNA]</scope>
    <source>
        <strain evidence="8">QZS01</strain>
    </source>
</reference>
<dbReference type="Proteomes" id="UP000273143">
    <property type="component" value="Chromosome"/>
</dbReference>
<keyword evidence="8" id="KW-1185">Reference proteome</keyword>
<keyword evidence="4 6" id="KW-1133">Transmembrane helix</keyword>
<dbReference type="KEGG" id="emo:DM558_01765"/>
<dbReference type="NCBIfam" id="TIGR04409">
    <property type="entry name" value="LptC_YrbK"/>
    <property type="match status" value="1"/>
</dbReference>
<dbReference type="GO" id="GO:0030288">
    <property type="term" value="C:outer membrane-bounded periplasmic space"/>
    <property type="evidence" value="ECO:0007669"/>
    <property type="project" value="TreeGrafter"/>
</dbReference>
<dbReference type="Gene3D" id="2.60.450.10">
    <property type="entry name" value="Lipopolysaccharide (LPS) transport protein A like domain"/>
    <property type="match status" value="1"/>
</dbReference>
<gene>
    <name evidence="7" type="primary">lptC</name>
    <name evidence="7" type="ORF">DM558_01765</name>
</gene>
<sequence>MSKSLLYKLGILLLLIMVVAVFEYFDDDTLKIDSKYKKDATIDYFADDLDVTQYKTDGSVDYNITSDKLTHVQEKDISYLVKPKALLYKNQTSPWQITSNKGEVGPKGDTIVLINDVKGIQADEKGGVNSFEIGQQANDTDPVKYGKVNVYANKKYAESNDYVIFNAPDGQTSGNGVKAHMDTNQIEILSNVKTKINRGQNAN</sequence>
<dbReference type="Pfam" id="PF06835">
    <property type="entry name" value="LptC"/>
    <property type="match status" value="1"/>
</dbReference>
<evidence type="ECO:0000256" key="3">
    <source>
        <dbReference type="ARBA" id="ARBA00022692"/>
    </source>
</evidence>
<organism evidence="7 8">
    <name type="scientific">Entomomonas moraniae</name>
    <dbReference type="NCBI Taxonomy" id="2213226"/>
    <lineage>
        <taxon>Bacteria</taxon>
        <taxon>Pseudomonadati</taxon>
        <taxon>Pseudomonadota</taxon>
        <taxon>Gammaproteobacteria</taxon>
        <taxon>Pseudomonadales</taxon>
        <taxon>Pseudomonadaceae</taxon>
        <taxon>Entomomonas</taxon>
    </lineage>
</organism>
<evidence type="ECO:0000313" key="8">
    <source>
        <dbReference type="Proteomes" id="UP000273143"/>
    </source>
</evidence>
<dbReference type="PANTHER" id="PTHR37481:SF1">
    <property type="entry name" value="LIPOPOLYSACCHARIDE EXPORT SYSTEM PROTEIN LPTC"/>
    <property type="match status" value="1"/>
</dbReference>
<dbReference type="InterPro" id="IPR010664">
    <property type="entry name" value="LipoPS_assembly_LptC-rel"/>
</dbReference>
<keyword evidence="2" id="KW-0997">Cell inner membrane</keyword>
<evidence type="ECO:0000256" key="5">
    <source>
        <dbReference type="ARBA" id="ARBA00023136"/>
    </source>
</evidence>
<dbReference type="PANTHER" id="PTHR37481">
    <property type="entry name" value="LIPOPOLYSACCHARIDE EXPORT SYSTEM PROTEIN LPTC"/>
    <property type="match status" value="1"/>
</dbReference>
<dbReference type="GO" id="GO:0017089">
    <property type="term" value="F:glycolipid transfer activity"/>
    <property type="evidence" value="ECO:0007669"/>
    <property type="project" value="TreeGrafter"/>
</dbReference>
<feature type="transmembrane region" description="Helical" evidence="6">
    <location>
        <begin position="6"/>
        <end position="25"/>
    </location>
</feature>
<keyword evidence="1" id="KW-1003">Cell membrane</keyword>
<dbReference type="InterPro" id="IPR026265">
    <property type="entry name" value="LptC"/>
</dbReference>
<accession>A0A3S9XAV6</accession>
<dbReference type="InterPro" id="IPR052363">
    <property type="entry name" value="LPS_export_LptC"/>
</dbReference>
<dbReference type="GO" id="GO:0015221">
    <property type="term" value="F:lipopolysaccharide transmembrane transporter activity"/>
    <property type="evidence" value="ECO:0007669"/>
    <property type="project" value="InterPro"/>
</dbReference>
<protein>
    <submittedName>
        <fullName evidence="7">LPS export ABC transporter periplasmic protein LptC</fullName>
    </submittedName>
</protein>
<dbReference type="EMBL" id="CP029822">
    <property type="protein sequence ID" value="AZS49579.1"/>
    <property type="molecule type" value="Genomic_DNA"/>
</dbReference>
<proteinExistence type="predicted"/>